<accession>A0ABR1FE35</accession>
<protein>
    <recommendedName>
        <fullName evidence="4">TIGR02453 family protein</fullName>
    </recommendedName>
</protein>
<dbReference type="PANTHER" id="PTHR36452:SF1">
    <property type="entry name" value="DUF2461 DOMAIN-CONTAINING PROTEIN"/>
    <property type="match status" value="1"/>
</dbReference>
<name>A0ABR1FE35_9ASCO</name>
<keyword evidence="3" id="KW-1185">Reference proteome</keyword>
<comment type="caution">
    <text evidence="2">The sequence shown here is derived from an EMBL/GenBank/DDBJ whole genome shotgun (WGS) entry which is preliminary data.</text>
</comment>
<evidence type="ECO:0000256" key="1">
    <source>
        <dbReference type="SAM" id="MobiDB-lite"/>
    </source>
</evidence>
<sequence>MARSNTTVKSKTPQSTKGKSAAQKGGQQQKPTAKAPIAKRGSSKKSTHSESEVDDDALDDDSDEEDGEESFSEFEEEDGEPESEEVSEEEVVSDDEEEETSKRRKGPSPRGTPKKKRKSTGGDDSADGFDGREIFIPKRAPRTDGGIPYKPNQLHPNTLLYIRELKDNNERDWFWDHEAEYRVAKKDFDEFVECLAEEMTKIDFTVPPLPVKDLTFRIHRDVRFSNDKTPYKPYFSAAFSRTGRSGHYAHYYVHVEPGNCRLAGGMWHLSESNNDGLRTMRRLIDRGGRRFKKVIEDPEMKKFFFRNPNKTPLEQFLEMNQGDALKKGPKDYPKDHKDLPLLCLRSYTVHSMLSDSTFDTGSDAVGKIIRVFKAMVPFVNFLNSVIMDNEDSEESGEEEEVEG</sequence>
<dbReference type="PANTHER" id="PTHR36452">
    <property type="entry name" value="CHROMOSOME 12, WHOLE GENOME SHOTGUN SEQUENCE"/>
    <property type="match status" value="1"/>
</dbReference>
<dbReference type="Pfam" id="PF09365">
    <property type="entry name" value="DUF2461"/>
    <property type="match status" value="1"/>
</dbReference>
<proteinExistence type="predicted"/>
<evidence type="ECO:0000313" key="2">
    <source>
        <dbReference type="EMBL" id="KAK7208101.1"/>
    </source>
</evidence>
<dbReference type="EMBL" id="JBBJBU010000001">
    <property type="protein sequence ID" value="KAK7208101.1"/>
    <property type="molecule type" value="Genomic_DNA"/>
</dbReference>
<dbReference type="RefSeq" id="XP_064771134.1">
    <property type="nucleotide sequence ID" value="XM_064913951.1"/>
</dbReference>
<gene>
    <name evidence="2" type="ORF">BZA70DRAFT_287425</name>
</gene>
<dbReference type="GeneID" id="90039463"/>
<feature type="region of interest" description="Disordered" evidence="1">
    <location>
        <begin position="1"/>
        <end position="151"/>
    </location>
</feature>
<reference evidence="2 3" key="1">
    <citation type="submission" date="2024-03" db="EMBL/GenBank/DDBJ databases">
        <title>Genome-scale model development and genomic sequencing of the oleaginous clade Lipomyces.</title>
        <authorList>
            <consortium name="Lawrence Berkeley National Laboratory"/>
            <person name="Czajka J.J."/>
            <person name="Han Y."/>
            <person name="Kim J."/>
            <person name="Mondo S.J."/>
            <person name="Hofstad B.A."/>
            <person name="Robles A."/>
            <person name="Haridas S."/>
            <person name="Riley R."/>
            <person name="LaButti K."/>
            <person name="Pangilinan J."/>
            <person name="Andreopoulos W."/>
            <person name="Lipzen A."/>
            <person name="Yan J."/>
            <person name="Wang M."/>
            <person name="Ng V."/>
            <person name="Grigoriev I.V."/>
            <person name="Spatafora J.W."/>
            <person name="Magnuson J.K."/>
            <person name="Baker S.E."/>
            <person name="Pomraning K.R."/>
        </authorList>
    </citation>
    <scope>NUCLEOTIDE SEQUENCE [LARGE SCALE GENOMIC DNA]</scope>
    <source>
        <strain evidence="2 3">Phaff 52-87</strain>
    </source>
</reference>
<evidence type="ECO:0000313" key="3">
    <source>
        <dbReference type="Proteomes" id="UP001498771"/>
    </source>
</evidence>
<feature type="compositionally biased region" description="Polar residues" evidence="1">
    <location>
        <begin position="1"/>
        <end position="14"/>
    </location>
</feature>
<evidence type="ECO:0008006" key="4">
    <source>
        <dbReference type="Google" id="ProtNLM"/>
    </source>
</evidence>
<feature type="compositionally biased region" description="Low complexity" evidence="1">
    <location>
        <begin position="15"/>
        <end position="35"/>
    </location>
</feature>
<dbReference type="NCBIfam" id="TIGR02453">
    <property type="entry name" value="TIGR02453 family protein"/>
    <property type="match status" value="1"/>
</dbReference>
<organism evidence="2 3">
    <name type="scientific">Myxozyma melibiosi</name>
    <dbReference type="NCBI Taxonomy" id="54550"/>
    <lineage>
        <taxon>Eukaryota</taxon>
        <taxon>Fungi</taxon>
        <taxon>Dikarya</taxon>
        <taxon>Ascomycota</taxon>
        <taxon>Saccharomycotina</taxon>
        <taxon>Lipomycetes</taxon>
        <taxon>Lipomycetales</taxon>
        <taxon>Lipomycetaceae</taxon>
        <taxon>Myxozyma</taxon>
    </lineage>
</organism>
<feature type="compositionally biased region" description="Acidic residues" evidence="1">
    <location>
        <begin position="52"/>
        <end position="99"/>
    </location>
</feature>
<feature type="compositionally biased region" description="Basic residues" evidence="1">
    <location>
        <begin position="102"/>
        <end position="119"/>
    </location>
</feature>
<dbReference type="InterPro" id="IPR012808">
    <property type="entry name" value="CHP02453"/>
</dbReference>
<dbReference type="Proteomes" id="UP001498771">
    <property type="component" value="Unassembled WGS sequence"/>
</dbReference>